<evidence type="ECO:0000313" key="2">
    <source>
        <dbReference type="Proteomes" id="UP000326476"/>
    </source>
</evidence>
<accession>A0A5N1BLM6</accession>
<gene>
    <name evidence="1" type="ORF">F6I34_07980</name>
</gene>
<reference evidence="2" key="1">
    <citation type="submission" date="2019-09" db="EMBL/GenBank/DDBJ databases">
        <title>Draft genome sequence assemblies of isolates from the urinary tract.</title>
        <authorList>
            <person name="Mores C.R."/>
            <person name="Putonti C."/>
            <person name="Wolfe A.J."/>
        </authorList>
    </citation>
    <scope>NUCLEOTIDE SEQUENCE [LARGE SCALE GENOMIC DNA]</scope>
    <source>
        <strain evidence="2">UMB8614</strain>
    </source>
</reference>
<dbReference type="Proteomes" id="UP000326476">
    <property type="component" value="Unassembled WGS sequence"/>
</dbReference>
<evidence type="ECO:0000313" key="1">
    <source>
        <dbReference type="EMBL" id="KAA9238573.1"/>
    </source>
</evidence>
<sequence>MTDLGKAYVQIVPSAKGISGQIRNAIQPDMESTGESAGQTLGSKLMSAAKKVLVAAGIGKAIAASVMEGGRLEQSIGGVEKLFQGSADKVKNYAKEAFRTSGVSANQYMEQVTGFSASLISSLGGDTEKAADLANTALVDMSDNANTFGTSMTDIQNAYSGFAKQNYTMLDTLRIHKSYLNNFN</sequence>
<dbReference type="AlphaFoldDB" id="A0A5N1BLM6"/>
<comment type="caution">
    <text evidence="1">The sequence shown here is derived from an EMBL/GenBank/DDBJ whole genome shotgun (WGS) entry which is preliminary data.</text>
</comment>
<organism evidence="1 2">
    <name type="scientific">Aerococcus tenax</name>
    <dbReference type="NCBI Taxonomy" id="3078812"/>
    <lineage>
        <taxon>Bacteria</taxon>
        <taxon>Bacillati</taxon>
        <taxon>Bacillota</taxon>
        <taxon>Bacilli</taxon>
        <taxon>Lactobacillales</taxon>
        <taxon>Aerococcaceae</taxon>
        <taxon>Aerococcus</taxon>
    </lineage>
</organism>
<dbReference type="EMBL" id="VYVN01000024">
    <property type="protein sequence ID" value="KAA9238573.1"/>
    <property type="molecule type" value="Genomic_DNA"/>
</dbReference>
<proteinExistence type="predicted"/>
<evidence type="ECO:0008006" key="3">
    <source>
        <dbReference type="Google" id="ProtNLM"/>
    </source>
</evidence>
<name>A0A5N1BLM6_9LACT</name>
<protein>
    <recommendedName>
        <fullName evidence="3">Phage tail tape measure protein</fullName>
    </recommendedName>
</protein>
<keyword evidence="2" id="KW-1185">Reference proteome</keyword>